<dbReference type="Proteomes" id="UP000676325">
    <property type="component" value="Unassembled WGS sequence"/>
</dbReference>
<evidence type="ECO:0000256" key="1">
    <source>
        <dbReference type="ARBA" id="ARBA00023015"/>
    </source>
</evidence>
<dbReference type="InterPro" id="IPR039425">
    <property type="entry name" value="RNA_pol_sigma-70-like"/>
</dbReference>
<dbReference type="Gene3D" id="1.10.1740.10">
    <property type="match status" value="1"/>
</dbReference>
<dbReference type="RefSeq" id="WP_212521043.1">
    <property type="nucleotide sequence ID" value="NZ_JAGSOH010000106.1"/>
</dbReference>
<dbReference type="InterPro" id="IPR013325">
    <property type="entry name" value="RNA_pol_sigma_r2"/>
</dbReference>
<protein>
    <submittedName>
        <fullName evidence="5">RNA polymerase sigma factor</fullName>
    </submittedName>
</protein>
<reference evidence="5" key="1">
    <citation type="submission" date="2021-04" db="EMBL/GenBank/DDBJ databases">
        <title>Genome based classification of Actinospica acidithermotolerans sp. nov., an actinobacterium isolated from an Indonesian hot spring.</title>
        <authorList>
            <person name="Kusuma A.B."/>
            <person name="Putra K.E."/>
            <person name="Nafisah S."/>
            <person name="Loh J."/>
            <person name="Nouioui I."/>
            <person name="Goodfellow M."/>
        </authorList>
    </citation>
    <scope>NUCLEOTIDE SEQUENCE</scope>
    <source>
        <strain evidence="5">MGRD01-02</strain>
    </source>
</reference>
<accession>A0A941EBV4</accession>
<keyword evidence="2" id="KW-0731">Sigma factor</keyword>
<dbReference type="PANTHER" id="PTHR43133:SF66">
    <property type="entry name" value="ECF RNA POLYMERASE SIGMA FACTOR SIGK"/>
    <property type="match status" value="1"/>
</dbReference>
<feature type="domain" description="RNA polymerase sigma-70 region 2" evidence="4">
    <location>
        <begin position="23"/>
        <end position="89"/>
    </location>
</feature>
<dbReference type="SUPFAM" id="SSF88946">
    <property type="entry name" value="Sigma2 domain of RNA polymerase sigma factors"/>
    <property type="match status" value="1"/>
</dbReference>
<evidence type="ECO:0000259" key="4">
    <source>
        <dbReference type="Pfam" id="PF04542"/>
    </source>
</evidence>
<dbReference type="GO" id="GO:0006352">
    <property type="term" value="P:DNA-templated transcription initiation"/>
    <property type="evidence" value="ECO:0007669"/>
    <property type="project" value="InterPro"/>
</dbReference>
<dbReference type="AlphaFoldDB" id="A0A941EBV4"/>
<keyword evidence="6" id="KW-1185">Reference proteome</keyword>
<evidence type="ECO:0000256" key="2">
    <source>
        <dbReference type="ARBA" id="ARBA00023082"/>
    </source>
</evidence>
<evidence type="ECO:0000313" key="6">
    <source>
        <dbReference type="Proteomes" id="UP000676325"/>
    </source>
</evidence>
<dbReference type="PANTHER" id="PTHR43133">
    <property type="entry name" value="RNA POLYMERASE ECF-TYPE SIGMA FACTO"/>
    <property type="match status" value="1"/>
</dbReference>
<keyword evidence="3" id="KW-0804">Transcription</keyword>
<dbReference type="EMBL" id="JAGSOH010000106">
    <property type="protein sequence ID" value="MBR7829910.1"/>
    <property type="molecule type" value="Genomic_DNA"/>
</dbReference>
<sequence length="151" mass="16397">MSGELDAALEAARLGRADGVAVLWRALNPPLERYLFALVGQSAPDVASETWLQAARDVSGFRGDAAGFRVWLFRIGRNRAIDEQRRAGRQHEDLLAELGEFAGAAPDTAVVAEERWGTDRAMALLARLPRDQAEAVLLRSVAGLDAKECGR</sequence>
<proteinExistence type="predicted"/>
<dbReference type="GO" id="GO:0016987">
    <property type="term" value="F:sigma factor activity"/>
    <property type="evidence" value="ECO:0007669"/>
    <property type="project" value="UniProtKB-KW"/>
</dbReference>
<dbReference type="Pfam" id="PF04542">
    <property type="entry name" value="Sigma70_r2"/>
    <property type="match status" value="1"/>
</dbReference>
<comment type="caution">
    <text evidence="5">The sequence shown here is derived from an EMBL/GenBank/DDBJ whole genome shotgun (WGS) entry which is preliminary data.</text>
</comment>
<feature type="non-terminal residue" evidence="5">
    <location>
        <position position="151"/>
    </location>
</feature>
<evidence type="ECO:0000313" key="5">
    <source>
        <dbReference type="EMBL" id="MBR7829910.1"/>
    </source>
</evidence>
<evidence type="ECO:0000256" key="3">
    <source>
        <dbReference type="ARBA" id="ARBA00023163"/>
    </source>
</evidence>
<dbReference type="InterPro" id="IPR007627">
    <property type="entry name" value="RNA_pol_sigma70_r2"/>
</dbReference>
<gene>
    <name evidence="5" type="ORF">KDK95_26635</name>
</gene>
<keyword evidence="1" id="KW-0805">Transcription regulation</keyword>
<name>A0A941EBV4_9ACTN</name>
<organism evidence="5 6">
    <name type="scientific">Actinospica acidithermotolerans</name>
    <dbReference type="NCBI Taxonomy" id="2828514"/>
    <lineage>
        <taxon>Bacteria</taxon>
        <taxon>Bacillati</taxon>
        <taxon>Actinomycetota</taxon>
        <taxon>Actinomycetes</taxon>
        <taxon>Catenulisporales</taxon>
        <taxon>Actinospicaceae</taxon>
        <taxon>Actinospica</taxon>
    </lineage>
</organism>